<evidence type="ECO:0000256" key="2">
    <source>
        <dbReference type="SAM" id="MobiDB-lite"/>
    </source>
</evidence>
<feature type="compositionally biased region" description="Low complexity" evidence="2">
    <location>
        <begin position="64"/>
        <end position="81"/>
    </location>
</feature>
<proteinExistence type="inferred from homology"/>
<dbReference type="AlphaFoldDB" id="A0A914DXH5"/>
<sequence length="593" mass="66968">MKLLLGRAFLLCLESPVKRRRVGPLRNLENTSPVMESLAHIWADPDTTTSHDSTLSNAQKPIRLQTSSSTSSLDSDSSSSQTFRRVISDNTLTRRNGPRSFRRRSVRSSEEKLATTSSLNLKCDELLLESPIASNKISTENQCPKNFPHGNYSFSTSENLNSGLGTNRYNINQAMGSAFHLQRPSRKRPAPDSLLNNAQKQSVVAVYDRAIHSDPRCLRAMLDSELVPSSNNRTNSRRARENRLNTVIWMKEVCSETNSDLVVMPLAISYMDRFLAAKPETPEKKFQELGAACLLLASKMKAPVPLSPKRIGDFTDHSVSVSTILEWEIVIVNTLSWDLCTSTPFEFFDQLLARIPALEAIRTKIAHAIYWLFKDEILAMLPSSVQAALSVLFAVDEYVRAQAYHHNSQQYCSELVSKVEAILRDEFQYEIETLRAALRNAISRKVFSQVSESHVAEQCANHVLREEDEEFRILPNLEPFHFVTLLENTHRPRNLDDMNSQTSDLSPSIYTRTERMFSSAVDIYETPSSSISTTRNEHGRYTSDDSGFNSEVSTPETARTTMVFTTTYAYDASHSRSSKQSKKSVHRRFSDSL</sequence>
<comment type="similarity">
    <text evidence="1">Belongs to the cyclin family.</text>
</comment>
<dbReference type="Proteomes" id="UP000887540">
    <property type="component" value="Unplaced"/>
</dbReference>
<dbReference type="FunFam" id="1.10.472.10:FF:000096">
    <property type="entry name" value="G1/S-specific cyclin-D3 isoform X2"/>
    <property type="match status" value="1"/>
</dbReference>
<evidence type="ECO:0000313" key="5">
    <source>
        <dbReference type="WBParaSite" id="ACRNAN_scaffold442.g17081.t1"/>
    </source>
</evidence>
<dbReference type="Gene3D" id="1.10.472.10">
    <property type="entry name" value="Cyclin-like"/>
    <property type="match status" value="2"/>
</dbReference>
<reference evidence="5" key="1">
    <citation type="submission" date="2022-11" db="UniProtKB">
        <authorList>
            <consortium name="WormBaseParasite"/>
        </authorList>
    </citation>
    <scope>IDENTIFICATION</scope>
</reference>
<feature type="domain" description="Cyclin-like" evidence="3">
    <location>
        <begin position="248"/>
        <end position="333"/>
    </location>
</feature>
<dbReference type="InterPro" id="IPR036915">
    <property type="entry name" value="Cyclin-like_sf"/>
</dbReference>
<feature type="compositionally biased region" description="Polar residues" evidence="2">
    <location>
        <begin position="544"/>
        <end position="554"/>
    </location>
</feature>
<feature type="compositionally biased region" description="Polar residues" evidence="2">
    <location>
        <begin position="46"/>
        <end position="59"/>
    </location>
</feature>
<dbReference type="PANTHER" id="PTHR10177">
    <property type="entry name" value="CYCLINS"/>
    <property type="match status" value="1"/>
</dbReference>
<protein>
    <submittedName>
        <fullName evidence="5">Cyclin-like domain-containing protein</fullName>
    </submittedName>
</protein>
<feature type="region of interest" description="Disordered" evidence="2">
    <location>
        <begin position="45"/>
        <end position="114"/>
    </location>
</feature>
<dbReference type="SMART" id="SM00385">
    <property type="entry name" value="CYCLIN"/>
    <property type="match status" value="1"/>
</dbReference>
<dbReference type="InterPro" id="IPR006671">
    <property type="entry name" value="Cyclin_N"/>
</dbReference>
<dbReference type="WBParaSite" id="ACRNAN_scaffold442.g17081.t1">
    <property type="protein sequence ID" value="ACRNAN_scaffold442.g17081.t1"/>
    <property type="gene ID" value="ACRNAN_scaffold442.g17081"/>
</dbReference>
<dbReference type="SUPFAM" id="SSF47954">
    <property type="entry name" value="Cyclin-like"/>
    <property type="match status" value="1"/>
</dbReference>
<dbReference type="Pfam" id="PF00134">
    <property type="entry name" value="Cyclin_N"/>
    <property type="match status" value="1"/>
</dbReference>
<dbReference type="InterPro" id="IPR039361">
    <property type="entry name" value="Cyclin"/>
</dbReference>
<accession>A0A914DXH5</accession>
<name>A0A914DXH5_9BILA</name>
<evidence type="ECO:0000313" key="4">
    <source>
        <dbReference type="Proteomes" id="UP000887540"/>
    </source>
</evidence>
<feature type="region of interest" description="Disordered" evidence="2">
    <location>
        <begin position="528"/>
        <end position="554"/>
    </location>
</feature>
<feature type="compositionally biased region" description="Basic residues" evidence="2">
    <location>
        <begin position="96"/>
        <end position="106"/>
    </location>
</feature>
<keyword evidence="1" id="KW-0195">Cyclin</keyword>
<dbReference type="InterPro" id="IPR013763">
    <property type="entry name" value="Cyclin-like_dom"/>
</dbReference>
<feature type="compositionally biased region" description="Basic residues" evidence="2">
    <location>
        <begin position="576"/>
        <end position="587"/>
    </location>
</feature>
<organism evidence="4 5">
    <name type="scientific">Acrobeloides nanus</name>
    <dbReference type="NCBI Taxonomy" id="290746"/>
    <lineage>
        <taxon>Eukaryota</taxon>
        <taxon>Metazoa</taxon>
        <taxon>Ecdysozoa</taxon>
        <taxon>Nematoda</taxon>
        <taxon>Chromadorea</taxon>
        <taxon>Rhabditida</taxon>
        <taxon>Tylenchina</taxon>
        <taxon>Cephalobomorpha</taxon>
        <taxon>Cephaloboidea</taxon>
        <taxon>Cephalobidae</taxon>
        <taxon>Acrobeloides</taxon>
    </lineage>
</organism>
<evidence type="ECO:0000256" key="1">
    <source>
        <dbReference type="RuleBase" id="RU000383"/>
    </source>
</evidence>
<feature type="region of interest" description="Disordered" evidence="2">
    <location>
        <begin position="573"/>
        <end position="593"/>
    </location>
</feature>
<evidence type="ECO:0000259" key="3">
    <source>
        <dbReference type="SMART" id="SM00385"/>
    </source>
</evidence>
<keyword evidence="4" id="KW-1185">Reference proteome</keyword>